<dbReference type="RefSeq" id="XP_009041005.1">
    <property type="nucleotide sequence ID" value="XM_009042757.1"/>
</dbReference>
<dbReference type="InterPro" id="IPR029045">
    <property type="entry name" value="ClpP/crotonase-like_dom_sf"/>
</dbReference>
<dbReference type="OrthoDB" id="409763at2759"/>
<dbReference type="Pfam" id="PF00378">
    <property type="entry name" value="ECH_1"/>
    <property type="match status" value="1"/>
</dbReference>
<dbReference type="GeneID" id="20221201"/>
<dbReference type="GO" id="GO:0004165">
    <property type="term" value="F:delta(3)-delta(2)-enoyl-CoA isomerase activity"/>
    <property type="evidence" value="ECO:0007669"/>
    <property type="project" value="UniProtKB-ARBA"/>
</dbReference>
<dbReference type="InterPro" id="IPR001753">
    <property type="entry name" value="Enoyl-CoA_hydra/iso"/>
</dbReference>
<feature type="non-terminal residue" evidence="4">
    <location>
        <position position="1"/>
    </location>
</feature>
<dbReference type="GO" id="GO:0005777">
    <property type="term" value="C:peroxisome"/>
    <property type="evidence" value="ECO:0007669"/>
    <property type="project" value="UniProtKB-SubCell"/>
</dbReference>
<dbReference type="Gene3D" id="3.90.226.10">
    <property type="entry name" value="2-enoyl-CoA Hydratase, Chain A, domain 1"/>
    <property type="match status" value="1"/>
</dbReference>
<keyword evidence="5" id="KW-1185">Reference proteome</keyword>
<reference evidence="4 5" key="1">
    <citation type="journal article" date="2011" name="Proc. Natl. Acad. Sci. U.S.A.">
        <title>Niche of harmful alga Aureococcus anophagefferens revealed through ecogenomics.</title>
        <authorList>
            <person name="Gobler C.J."/>
            <person name="Berry D.L."/>
            <person name="Dyhrman S.T."/>
            <person name="Wilhelm S.W."/>
            <person name="Salamov A."/>
            <person name="Lobanov A.V."/>
            <person name="Zhang Y."/>
            <person name="Collier J.L."/>
            <person name="Wurch L.L."/>
            <person name="Kustka A.B."/>
            <person name="Dill B.D."/>
            <person name="Shah M."/>
            <person name="VerBerkmoes N.C."/>
            <person name="Kuo A."/>
            <person name="Terry A."/>
            <person name="Pangilinan J."/>
            <person name="Lindquist E.A."/>
            <person name="Lucas S."/>
            <person name="Paulsen I.T."/>
            <person name="Hattenrath-Lehmann T.K."/>
            <person name="Talmage S.C."/>
            <person name="Walker E.A."/>
            <person name="Koch F."/>
            <person name="Burson A.M."/>
            <person name="Marcoval M.A."/>
            <person name="Tang Y.Z."/>
            <person name="Lecleir G.R."/>
            <person name="Coyne K.J."/>
            <person name="Berg G.M."/>
            <person name="Bertrand E.M."/>
            <person name="Saito M.A."/>
            <person name="Gladyshev V.N."/>
            <person name="Grigoriev I.V."/>
        </authorList>
    </citation>
    <scope>NUCLEOTIDE SEQUENCE [LARGE SCALE GENOMIC DNA]</scope>
    <source>
        <strain evidence="5">CCMP 1984</strain>
    </source>
</reference>
<dbReference type="eggNOG" id="KOG0016">
    <property type="taxonomic scope" value="Eukaryota"/>
</dbReference>
<name>F0YKT6_AURAN</name>
<evidence type="ECO:0000256" key="3">
    <source>
        <dbReference type="ARBA" id="ARBA00023235"/>
    </source>
</evidence>
<accession>F0YKT6</accession>
<keyword evidence="2" id="KW-0576">Peroxisome</keyword>
<gene>
    <name evidence="4" type="ORF">AURANDRAFT_32768</name>
</gene>
<sequence>IVVLTLNRPHVFNGAFGMEMALAESMNVVAEESETRACVVTGRGRVYHVAEHRNNREFDPVKRRHASTRDYLVHYFNAFINFSKPVVAALNGSAYGGAATSTSHCDHVIAIEEAELSFPFKRWGVVAEGNSTVHLARLSGQARAARMLRGWIPQAVEAQGIGLIDRCTTEVSGSSNYLDAALALATKWATDGRTRTPRTIGDSSETSEDYRCTNGCEEDALGLSFIGKPYLASQVSFFGA</sequence>
<protein>
    <submittedName>
        <fullName evidence="4">Uncharacterized protein</fullName>
    </submittedName>
</protein>
<proteinExistence type="predicted"/>
<organism evidence="5">
    <name type="scientific">Aureococcus anophagefferens</name>
    <name type="common">Harmful bloom alga</name>
    <dbReference type="NCBI Taxonomy" id="44056"/>
    <lineage>
        <taxon>Eukaryota</taxon>
        <taxon>Sar</taxon>
        <taxon>Stramenopiles</taxon>
        <taxon>Ochrophyta</taxon>
        <taxon>Pelagophyceae</taxon>
        <taxon>Pelagomonadales</taxon>
        <taxon>Pelagomonadaceae</taxon>
        <taxon>Aureococcus</taxon>
    </lineage>
</organism>
<dbReference type="AlphaFoldDB" id="F0YKT6"/>
<evidence type="ECO:0000256" key="2">
    <source>
        <dbReference type="ARBA" id="ARBA00023140"/>
    </source>
</evidence>
<dbReference type="EMBL" id="GL833153">
    <property type="protein sequence ID" value="EGB04295.1"/>
    <property type="molecule type" value="Genomic_DNA"/>
</dbReference>
<dbReference type="InParanoid" id="F0YKT6"/>
<dbReference type="Proteomes" id="UP000002729">
    <property type="component" value="Unassembled WGS sequence"/>
</dbReference>
<evidence type="ECO:0000256" key="1">
    <source>
        <dbReference type="ARBA" id="ARBA00004275"/>
    </source>
</evidence>
<comment type="subcellular location">
    <subcellularLocation>
        <location evidence="1">Peroxisome</location>
    </subcellularLocation>
</comment>
<dbReference type="PANTHER" id="PTHR43684">
    <property type="match status" value="1"/>
</dbReference>
<dbReference type="InterPro" id="IPR051053">
    <property type="entry name" value="ECH/Chromodomain_protein"/>
</dbReference>
<evidence type="ECO:0000313" key="5">
    <source>
        <dbReference type="Proteomes" id="UP000002729"/>
    </source>
</evidence>
<evidence type="ECO:0000313" key="4">
    <source>
        <dbReference type="EMBL" id="EGB04295.1"/>
    </source>
</evidence>
<dbReference type="SUPFAM" id="SSF52096">
    <property type="entry name" value="ClpP/crotonase"/>
    <property type="match status" value="1"/>
</dbReference>
<dbReference type="CDD" id="cd06558">
    <property type="entry name" value="crotonase-like"/>
    <property type="match status" value="1"/>
</dbReference>
<keyword evidence="3" id="KW-0413">Isomerase</keyword>
<dbReference type="PANTHER" id="PTHR43684:SF1">
    <property type="entry name" value="ENOYL-COA DELTA ISOMERASE 2"/>
    <property type="match status" value="1"/>
</dbReference>
<dbReference type="KEGG" id="aaf:AURANDRAFT_32768"/>